<proteinExistence type="predicted"/>
<dbReference type="AlphaFoldDB" id="A0A556VU30"/>
<gene>
    <name evidence="2" type="ORF">Baya_15948</name>
</gene>
<evidence type="ECO:0000313" key="3">
    <source>
        <dbReference type="Proteomes" id="UP000319801"/>
    </source>
</evidence>
<comment type="caution">
    <text evidence="2">The sequence shown here is derived from an EMBL/GenBank/DDBJ whole genome shotgun (WGS) entry which is preliminary data.</text>
</comment>
<dbReference type="EMBL" id="VCAZ01000253">
    <property type="protein sequence ID" value="TTO47444.1"/>
    <property type="molecule type" value="Genomic_DNA"/>
</dbReference>
<name>A0A556VU30_BAGYA</name>
<dbReference type="Proteomes" id="UP000319801">
    <property type="component" value="Unassembled WGS sequence"/>
</dbReference>
<sequence>MRPNDQRARAEPPGGEPEFPLGTKLKSSQESGCTADMGDRKVVTVRSVLLTVILIALLNGQDVQSSLPAPGGKTAKQEIIASFCKKANNKSQRLNFCSQPFFLTDIKHGEDGDGKDGDHGGHEDGDGGKDKLVVDVKIEMVVKLETVVDVKIVKMEMVRKMETIVDVKMEIVVDVEKVKMETVDSHSPPFAVWSHLRKWNSLTRLSKISSSASSCRLRSDDGSPSRVLIRLLGRDKKAKTVGSEKNNNKQKSGNGINLRRKRDLV</sequence>
<feature type="compositionally biased region" description="Polar residues" evidence="1">
    <location>
        <begin position="243"/>
        <end position="255"/>
    </location>
</feature>
<accession>A0A556VU30</accession>
<reference evidence="2 3" key="1">
    <citation type="journal article" date="2019" name="Genome Biol. Evol.">
        <title>Whole-Genome Sequencing of the Giant Devil Catfish, Bagarius yarrelli.</title>
        <authorList>
            <person name="Jiang W."/>
            <person name="Lv Y."/>
            <person name="Cheng L."/>
            <person name="Yang K."/>
            <person name="Chao B."/>
            <person name="Wang X."/>
            <person name="Li Y."/>
            <person name="Pan X."/>
            <person name="You X."/>
            <person name="Zhang Y."/>
            <person name="Yang J."/>
            <person name="Li J."/>
            <person name="Zhang X."/>
            <person name="Liu S."/>
            <person name="Sun C."/>
            <person name="Yang J."/>
            <person name="Shi Q."/>
        </authorList>
    </citation>
    <scope>NUCLEOTIDE SEQUENCE [LARGE SCALE GENOMIC DNA]</scope>
    <source>
        <strain evidence="2">JWS20170419001</strain>
        <tissue evidence="2">Muscle</tissue>
    </source>
</reference>
<evidence type="ECO:0000313" key="2">
    <source>
        <dbReference type="EMBL" id="TTO47444.1"/>
    </source>
</evidence>
<feature type="region of interest" description="Disordered" evidence="1">
    <location>
        <begin position="108"/>
        <end position="128"/>
    </location>
</feature>
<feature type="region of interest" description="Disordered" evidence="1">
    <location>
        <begin position="237"/>
        <end position="265"/>
    </location>
</feature>
<feature type="compositionally biased region" description="Low complexity" evidence="1">
    <location>
        <begin position="11"/>
        <end position="22"/>
    </location>
</feature>
<protein>
    <submittedName>
        <fullName evidence="2">Uncharacterized protein</fullName>
    </submittedName>
</protein>
<keyword evidence="3" id="KW-1185">Reference proteome</keyword>
<organism evidence="2 3">
    <name type="scientific">Bagarius yarrelli</name>
    <name type="common">Goonch</name>
    <name type="synonym">Bagrus yarrelli</name>
    <dbReference type="NCBI Taxonomy" id="175774"/>
    <lineage>
        <taxon>Eukaryota</taxon>
        <taxon>Metazoa</taxon>
        <taxon>Chordata</taxon>
        <taxon>Craniata</taxon>
        <taxon>Vertebrata</taxon>
        <taxon>Euteleostomi</taxon>
        <taxon>Actinopterygii</taxon>
        <taxon>Neopterygii</taxon>
        <taxon>Teleostei</taxon>
        <taxon>Ostariophysi</taxon>
        <taxon>Siluriformes</taxon>
        <taxon>Sisoridae</taxon>
        <taxon>Sisorinae</taxon>
        <taxon>Bagarius</taxon>
    </lineage>
</organism>
<evidence type="ECO:0000256" key="1">
    <source>
        <dbReference type="SAM" id="MobiDB-lite"/>
    </source>
</evidence>
<feature type="region of interest" description="Disordered" evidence="1">
    <location>
        <begin position="1"/>
        <end position="35"/>
    </location>
</feature>
<feature type="compositionally biased region" description="Basic and acidic residues" evidence="1">
    <location>
        <begin position="1"/>
        <end position="10"/>
    </location>
</feature>